<sequence length="194" mass="21203">MKKVWIILFLSGIGLTQLNAQILSVGPKIGVSQGNVQVSEGFKGDDSQMGYHVGIFARVNLAAVYLQPEILYTNTGGSFKDNTFSYDSEFDRLDVPFMLGVKLGNIFRIQAGPIASYMLNGDITARDGNTVLKYAPPSDDFTFGYQAGVGVDIGNLLLDLKYEGPLTNSVNKFGEIPTDQRQNQIMLSVGFNLF</sequence>
<accession>A0A0H4PUW3</accession>
<dbReference type="OrthoDB" id="1001536at2"/>
<organism evidence="2 3">
    <name type="scientific">Cyclobacterium amurskyense</name>
    <dbReference type="NCBI Taxonomy" id="320787"/>
    <lineage>
        <taxon>Bacteria</taxon>
        <taxon>Pseudomonadati</taxon>
        <taxon>Bacteroidota</taxon>
        <taxon>Cytophagia</taxon>
        <taxon>Cytophagales</taxon>
        <taxon>Cyclobacteriaceae</taxon>
        <taxon>Cyclobacterium</taxon>
    </lineage>
</organism>
<reference evidence="2 3" key="1">
    <citation type="submission" date="2015-07" db="EMBL/GenBank/DDBJ databases">
        <authorList>
            <person name="Kim K.M."/>
        </authorList>
    </citation>
    <scope>NUCLEOTIDE SEQUENCE [LARGE SCALE GENOMIC DNA]</scope>
    <source>
        <strain evidence="2 3">KCTC 12363</strain>
    </source>
</reference>
<protein>
    <recommendedName>
        <fullName evidence="1">Outer membrane protein beta-barrel domain-containing protein</fullName>
    </recommendedName>
</protein>
<dbReference type="AlphaFoldDB" id="A0A0H4PUW3"/>
<dbReference type="KEGG" id="camu:CA2015_2737"/>
<gene>
    <name evidence="2" type="ORF">CA2015_2737</name>
</gene>
<evidence type="ECO:0000313" key="3">
    <source>
        <dbReference type="Proteomes" id="UP000036520"/>
    </source>
</evidence>
<dbReference type="Pfam" id="PF13568">
    <property type="entry name" value="OMP_b-brl_2"/>
    <property type="match status" value="1"/>
</dbReference>
<evidence type="ECO:0000313" key="2">
    <source>
        <dbReference type="EMBL" id="AKP52147.1"/>
    </source>
</evidence>
<dbReference type="Proteomes" id="UP000036520">
    <property type="component" value="Chromosome"/>
</dbReference>
<evidence type="ECO:0000259" key="1">
    <source>
        <dbReference type="Pfam" id="PF13568"/>
    </source>
</evidence>
<dbReference type="STRING" id="320787.CA2015_2737"/>
<keyword evidence="3" id="KW-1185">Reference proteome</keyword>
<dbReference type="InterPro" id="IPR025665">
    <property type="entry name" value="Beta-barrel_OMP_2"/>
</dbReference>
<proteinExistence type="predicted"/>
<dbReference type="RefSeq" id="WP_048642406.1">
    <property type="nucleotide sequence ID" value="NZ_CP012040.1"/>
</dbReference>
<dbReference type="SUPFAM" id="SSF56925">
    <property type="entry name" value="OMPA-like"/>
    <property type="match status" value="1"/>
</dbReference>
<dbReference type="InterPro" id="IPR011250">
    <property type="entry name" value="OMP/PagP_B-barrel"/>
</dbReference>
<name>A0A0H4PUW3_9BACT</name>
<dbReference type="EMBL" id="CP012040">
    <property type="protein sequence ID" value="AKP52147.1"/>
    <property type="molecule type" value="Genomic_DNA"/>
</dbReference>
<feature type="domain" description="Outer membrane protein beta-barrel" evidence="1">
    <location>
        <begin position="20"/>
        <end position="169"/>
    </location>
</feature>